<dbReference type="AlphaFoldDB" id="A0AA88V857"/>
<dbReference type="Pfam" id="PF22936">
    <property type="entry name" value="Pol_BBD"/>
    <property type="match status" value="1"/>
</dbReference>
<evidence type="ECO:0000259" key="1">
    <source>
        <dbReference type="Pfam" id="PF13976"/>
    </source>
</evidence>
<keyword evidence="4" id="KW-1185">Reference proteome</keyword>
<evidence type="ECO:0008006" key="5">
    <source>
        <dbReference type="Google" id="ProtNLM"/>
    </source>
</evidence>
<evidence type="ECO:0000313" key="3">
    <source>
        <dbReference type="EMBL" id="KAK3003807.1"/>
    </source>
</evidence>
<dbReference type="InterPro" id="IPR025724">
    <property type="entry name" value="GAG-pre-integrase_dom"/>
</dbReference>
<accession>A0AA88V857</accession>
<gene>
    <name evidence="3" type="ORF">RJ639_018965</name>
</gene>
<name>A0AA88V857_9ASTE</name>
<dbReference type="GO" id="GO:0008270">
    <property type="term" value="F:zinc ion binding"/>
    <property type="evidence" value="ECO:0007669"/>
    <property type="project" value="InterPro"/>
</dbReference>
<feature type="domain" description="Retrovirus-related Pol polyprotein from transposon TNT 1-94-like beta-barrel" evidence="2">
    <location>
        <begin position="151"/>
        <end position="231"/>
    </location>
</feature>
<dbReference type="InterPro" id="IPR054722">
    <property type="entry name" value="PolX-like_BBD"/>
</dbReference>
<evidence type="ECO:0000259" key="2">
    <source>
        <dbReference type="Pfam" id="PF22936"/>
    </source>
</evidence>
<dbReference type="CDD" id="cd09272">
    <property type="entry name" value="RNase_HI_RT_Ty1"/>
    <property type="match status" value="1"/>
</dbReference>
<sequence length="531" mass="59268">MAPNTLMKYDLENFDGSTDFSLWRMKMHAVLIQQGLLKALKGKQGLPDTMSDDEKEDMLERAHSALLLRGEEHGGGLMARGRSTDHAGSQSKTRKLKYYYCHREGHYRKDCLERKGKKKDNSKTADAGVVEDNFDGADVHSITISSSDEEWILDTGCSYHICPNRDWFATYHSFDGGKVLMGNNVAYKVVGIGSIQIMMHDGIVRTLTDVRHVPELRKNLISLGTLDSNGCSYRVVGGVMRIIKGAFVVMKGLKQNSLYLLQGSTVTGAATVATSSSDVDSDTIKLWHMRVGHMSERGYTKSAMTVVCITRGSRMVLINICSKRILGMKIQRDRPVGILYLSQKKYIERVLQCFGMKNSKHVTTPLAAHFKLSAADSPQTQEKVEHMACVPYASAVGGLMYAMVFTRQGWKATLQTIVALSITEAEYIATTEAVKEAIWLKGLVGDLGLKQESSIVYSDSQSAIHLIKNKIFHERTKHIDIKFYFIRDVVSQGTVMVEKISTVENPADMMTKHISEIKFKHCLDFINISSI</sequence>
<reference evidence="3" key="1">
    <citation type="submission" date="2022-12" db="EMBL/GenBank/DDBJ databases">
        <title>Draft genome assemblies for two species of Escallonia (Escalloniales).</title>
        <authorList>
            <person name="Chanderbali A."/>
            <person name="Dervinis C."/>
            <person name="Anghel I."/>
            <person name="Soltis D."/>
            <person name="Soltis P."/>
            <person name="Zapata F."/>
        </authorList>
    </citation>
    <scope>NUCLEOTIDE SEQUENCE</scope>
    <source>
        <strain evidence="3">UCBG64.0493</strain>
        <tissue evidence="3">Leaf</tissue>
    </source>
</reference>
<comment type="caution">
    <text evidence="3">The sequence shown here is derived from an EMBL/GenBank/DDBJ whole genome shotgun (WGS) entry which is preliminary data.</text>
</comment>
<dbReference type="PANTHER" id="PTHR47592">
    <property type="entry name" value="PBF68 PROTEIN"/>
    <property type="match status" value="1"/>
</dbReference>
<dbReference type="SUPFAM" id="SSF57756">
    <property type="entry name" value="Retrovirus zinc finger-like domains"/>
    <property type="match status" value="1"/>
</dbReference>
<organism evidence="3 4">
    <name type="scientific">Escallonia herrerae</name>
    <dbReference type="NCBI Taxonomy" id="1293975"/>
    <lineage>
        <taxon>Eukaryota</taxon>
        <taxon>Viridiplantae</taxon>
        <taxon>Streptophyta</taxon>
        <taxon>Embryophyta</taxon>
        <taxon>Tracheophyta</taxon>
        <taxon>Spermatophyta</taxon>
        <taxon>Magnoliopsida</taxon>
        <taxon>eudicotyledons</taxon>
        <taxon>Gunneridae</taxon>
        <taxon>Pentapetalae</taxon>
        <taxon>asterids</taxon>
        <taxon>campanulids</taxon>
        <taxon>Escalloniales</taxon>
        <taxon>Escalloniaceae</taxon>
        <taxon>Escallonia</taxon>
    </lineage>
</organism>
<dbReference type="InterPro" id="IPR036875">
    <property type="entry name" value="Znf_CCHC_sf"/>
</dbReference>
<dbReference type="EMBL" id="JAVXUP010002358">
    <property type="protein sequence ID" value="KAK3003807.1"/>
    <property type="molecule type" value="Genomic_DNA"/>
</dbReference>
<dbReference type="PANTHER" id="PTHR47592:SF27">
    <property type="entry name" value="OS08G0421700 PROTEIN"/>
    <property type="match status" value="1"/>
</dbReference>
<protein>
    <recommendedName>
        <fullName evidence="5">Polyprotein</fullName>
    </recommendedName>
</protein>
<proteinExistence type="predicted"/>
<dbReference type="GO" id="GO:0003676">
    <property type="term" value="F:nucleic acid binding"/>
    <property type="evidence" value="ECO:0007669"/>
    <property type="project" value="InterPro"/>
</dbReference>
<dbReference type="Pfam" id="PF13976">
    <property type="entry name" value="gag_pre-integrs"/>
    <property type="match status" value="1"/>
</dbReference>
<dbReference type="Proteomes" id="UP001188597">
    <property type="component" value="Unassembled WGS sequence"/>
</dbReference>
<evidence type="ECO:0000313" key="4">
    <source>
        <dbReference type="Proteomes" id="UP001188597"/>
    </source>
</evidence>
<feature type="domain" description="GAG-pre-integrase" evidence="1">
    <location>
        <begin position="258"/>
        <end position="301"/>
    </location>
</feature>